<name>A0A2P6NHU5_9EUKA</name>
<accession>A0A2P6NHU5</accession>
<sequence>MTQRYTAAQRPKGVKQIPRSYSDLRAGILSFGKKSPPKCQQGGSSPPLYVLEIIVATKNSAMQSFVVIALLSLLASSRAAVLVVTTYSTSSCTNPIQTTSYPTGCQGSGQNSLQTLFDGITADFTATYKVFSNSGSCEGNASYTRTYELDTCTRDPPGGSTYYKAYFGPWIFPPPGPNDQITEYYLSSTCGGVAHAFITYGTGCTTSFCSAAKTSEFFSRGVCLAQGQTYNAQQGTEFAVDSLFQLLSFQTPSANDVRSPSHVKEGNTITSYGTAVLESGSTPLNDVCFQSSPNGIIWGVFDVNGNRDSATNFLFSRIAAAFNPTAVVYYIDQNRNNVYDKGEELQSPTQTSSLYHATDSEGTFVIGGFVQVNAQLSGTLNFRYTVANKPYINQGVTVKDDTTMIDIQINPVYPDYASSNTRVALIASLGVLQTSSSFNGAVNSGRASFNGNAGITFSNNGQSGGLSWAGSASMNSSSGVSSSANVAAFASPSPSYANVRELVFNFQGDKPASIYWHTQFGGSPQLDISSQLGGSPHSGTSSQLVAPLVTVLSFVVMTVLASF</sequence>
<keyword evidence="3" id="KW-1185">Reference proteome</keyword>
<evidence type="ECO:0000256" key="1">
    <source>
        <dbReference type="SAM" id="Phobius"/>
    </source>
</evidence>
<feature type="transmembrane region" description="Helical" evidence="1">
    <location>
        <begin position="65"/>
        <end position="87"/>
    </location>
</feature>
<keyword evidence="1" id="KW-1133">Transmembrane helix</keyword>
<evidence type="ECO:0000313" key="3">
    <source>
        <dbReference type="Proteomes" id="UP000241769"/>
    </source>
</evidence>
<proteinExistence type="predicted"/>
<dbReference type="FunCoup" id="A0A2P6NHU5">
    <property type="interactions" value="7"/>
</dbReference>
<dbReference type="Proteomes" id="UP000241769">
    <property type="component" value="Unassembled WGS sequence"/>
</dbReference>
<dbReference type="AlphaFoldDB" id="A0A2P6NHU5"/>
<protein>
    <submittedName>
        <fullName evidence="2">Uncharacterized protein</fullName>
    </submittedName>
</protein>
<evidence type="ECO:0000313" key="2">
    <source>
        <dbReference type="EMBL" id="PRP83530.1"/>
    </source>
</evidence>
<comment type="caution">
    <text evidence="2">The sequence shown here is derived from an EMBL/GenBank/DDBJ whole genome shotgun (WGS) entry which is preliminary data.</text>
</comment>
<dbReference type="InParanoid" id="A0A2P6NHU5"/>
<organism evidence="2 3">
    <name type="scientific">Planoprotostelium fungivorum</name>
    <dbReference type="NCBI Taxonomy" id="1890364"/>
    <lineage>
        <taxon>Eukaryota</taxon>
        <taxon>Amoebozoa</taxon>
        <taxon>Evosea</taxon>
        <taxon>Variosea</taxon>
        <taxon>Cavosteliida</taxon>
        <taxon>Cavosteliaceae</taxon>
        <taxon>Planoprotostelium</taxon>
    </lineage>
</organism>
<dbReference type="EMBL" id="MDYQ01000081">
    <property type="protein sequence ID" value="PRP83530.1"/>
    <property type="molecule type" value="Genomic_DNA"/>
</dbReference>
<keyword evidence="1" id="KW-0472">Membrane</keyword>
<keyword evidence="1" id="KW-0812">Transmembrane</keyword>
<gene>
    <name evidence="2" type="ORF">PROFUN_04404</name>
</gene>
<reference evidence="2 3" key="1">
    <citation type="journal article" date="2018" name="Genome Biol. Evol.">
        <title>Multiple Roots of Fruiting Body Formation in Amoebozoa.</title>
        <authorList>
            <person name="Hillmann F."/>
            <person name="Forbes G."/>
            <person name="Novohradska S."/>
            <person name="Ferling I."/>
            <person name="Riege K."/>
            <person name="Groth M."/>
            <person name="Westermann M."/>
            <person name="Marz M."/>
            <person name="Spaller T."/>
            <person name="Winckler T."/>
            <person name="Schaap P."/>
            <person name="Glockner G."/>
        </authorList>
    </citation>
    <scope>NUCLEOTIDE SEQUENCE [LARGE SCALE GENOMIC DNA]</scope>
    <source>
        <strain evidence="2 3">Jena</strain>
    </source>
</reference>